<dbReference type="AlphaFoldDB" id="A0AAU6VJS1"/>
<sequence length="144" mass="16269">MLPKSHTLFHFTKNIEFLKDILVNGFWPRYCIEDTGWYGGYRIAYPMVCFCDIPLSRVSDHVDFYGNYGIGVTREWAQSNGLSPVMYINQNTPVHSSLSMLLSGNRAGNGYYPLSNSDVNILMANIKPLQGQGKIMNVFCAMRG</sequence>
<dbReference type="InterPro" id="IPR021223">
    <property type="entry name" value="AbiGi"/>
</dbReference>
<protein>
    <submittedName>
        <fullName evidence="1">Abortive infection system antitoxin AbiGi family protein</fullName>
    </submittedName>
</protein>
<dbReference type="Pfam" id="PF10899">
    <property type="entry name" value="AbiGi"/>
    <property type="match status" value="1"/>
</dbReference>
<gene>
    <name evidence="1" type="ORF">MRM63_15810</name>
</gene>
<dbReference type="EMBL" id="CP095351">
    <property type="protein sequence ID" value="XAG86560.1"/>
    <property type="molecule type" value="Genomic_DNA"/>
</dbReference>
<evidence type="ECO:0000313" key="1">
    <source>
        <dbReference type="EMBL" id="XAG86560.1"/>
    </source>
</evidence>
<accession>A0AAU6VJS1</accession>
<proteinExistence type="predicted"/>
<organism evidence="1">
    <name type="scientific">bacterium 19MO03SA05</name>
    <dbReference type="NCBI Taxonomy" id="2920620"/>
    <lineage>
        <taxon>Bacteria</taxon>
    </lineage>
</organism>
<name>A0AAU6VJS1_UNCXX</name>
<reference evidence="1" key="1">
    <citation type="submission" date="2022-03" db="EMBL/GenBank/DDBJ databases">
        <title>Sea Food Isolates.</title>
        <authorList>
            <person name="Li c."/>
        </authorList>
    </citation>
    <scope>NUCLEOTIDE SEQUENCE</scope>
    <source>
        <strain evidence="1">19MO03SA05</strain>
    </source>
</reference>